<dbReference type="Proteomes" id="UP000326340">
    <property type="component" value="Unassembled WGS sequence"/>
</dbReference>
<keyword evidence="2" id="KW-1185">Reference proteome</keyword>
<organism evidence="1 2">
    <name type="scientific">Colletotrichum shisoi</name>
    <dbReference type="NCBI Taxonomy" id="2078593"/>
    <lineage>
        <taxon>Eukaryota</taxon>
        <taxon>Fungi</taxon>
        <taxon>Dikarya</taxon>
        <taxon>Ascomycota</taxon>
        <taxon>Pezizomycotina</taxon>
        <taxon>Sordariomycetes</taxon>
        <taxon>Hypocreomycetidae</taxon>
        <taxon>Glomerellales</taxon>
        <taxon>Glomerellaceae</taxon>
        <taxon>Colletotrichum</taxon>
        <taxon>Colletotrichum destructivum species complex</taxon>
    </lineage>
</organism>
<reference evidence="1 2" key="1">
    <citation type="journal article" date="2019" name="Sci. Rep.">
        <title>Colletotrichum shisoi sp. nov., an anthracnose pathogen of Perilla frutescens in Japan: molecular phylogenetic, morphological and genomic evidence.</title>
        <authorList>
            <person name="Gan P."/>
            <person name="Tsushima A."/>
            <person name="Hiroyama R."/>
            <person name="Narusaka M."/>
            <person name="Takano Y."/>
            <person name="Narusaka Y."/>
            <person name="Kawaradani M."/>
            <person name="Damm U."/>
            <person name="Shirasu K."/>
        </authorList>
    </citation>
    <scope>NUCLEOTIDE SEQUENCE [LARGE SCALE GENOMIC DNA]</scope>
    <source>
        <strain evidence="1 2">PG-2018a</strain>
    </source>
</reference>
<protein>
    <submittedName>
        <fullName evidence="1">Uncharacterized protein</fullName>
    </submittedName>
</protein>
<accession>A0A5Q4BJD9</accession>
<name>A0A5Q4BJD9_9PEZI</name>
<evidence type="ECO:0000313" key="2">
    <source>
        <dbReference type="Proteomes" id="UP000326340"/>
    </source>
</evidence>
<gene>
    <name evidence="1" type="ORF">CSHISOI_08592</name>
</gene>
<dbReference type="EMBL" id="PUHP01001068">
    <property type="protein sequence ID" value="TQN66866.1"/>
    <property type="molecule type" value="Genomic_DNA"/>
</dbReference>
<dbReference type="AlphaFoldDB" id="A0A5Q4BJD9"/>
<proteinExistence type="predicted"/>
<evidence type="ECO:0000313" key="1">
    <source>
        <dbReference type="EMBL" id="TQN66866.1"/>
    </source>
</evidence>
<comment type="caution">
    <text evidence="1">The sequence shown here is derived from an EMBL/GenBank/DDBJ whole genome shotgun (WGS) entry which is preliminary data.</text>
</comment>
<dbReference type="OrthoDB" id="4849025at2759"/>
<sequence>MDPFKKLPAELRVEILVHLRCRRTTSQRLIQASPIMREQYFTSKEHITRTLLALDLDANMVQDAMAVILCSPQYSSGTYATLLDCRRCRYCEAQQLSNLLQEPPTDRSRTLIDELDKLHERLLFFIEDYLTKATAVLPPREYRCLSDFSHQSKTPRFDAQNLTGPERKRLLKAFLRYELGALTWGGSDISECREEKVHKCTDTVREFQQRREPSPGDDDALHCTLTYPDPLDREAIRCVHTYIESLYGAMSAQCADSELPSSSRRFTADYLDPFYACPDAYLYTMRGEGHLPLVSLFDTPSGPSGVEPRPPAEPQAVQGCVLASGVHVGGVHDSLTFSTNGDDVRDMLNAGLPL</sequence>